<evidence type="ECO:0008006" key="3">
    <source>
        <dbReference type="Google" id="ProtNLM"/>
    </source>
</evidence>
<dbReference type="AlphaFoldDB" id="H1Q4Y7"/>
<reference evidence="1 2" key="1">
    <citation type="submission" date="2011-12" db="EMBL/GenBank/DDBJ databases">
        <title>The Genome Sequence of Prevotella micans F0438.</title>
        <authorList>
            <consortium name="The Broad Institute Genome Sequencing Platform"/>
            <person name="Earl A."/>
            <person name="Ward D."/>
            <person name="Feldgarden M."/>
            <person name="Gevers D."/>
            <person name="Izard J."/>
            <person name="Baranova O.V."/>
            <person name="Blanton J.M."/>
            <person name="Wade W.G."/>
            <person name="Dewhirst F.E."/>
            <person name="Young S.K."/>
            <person name="Zeng Q."/>
            <person name="Gargeya S."/>
            <person name="Fitzgerald M."/>
            <person name="Haas B."/>
            <person name="Abouelleil A."/>
            <person name="Alvarado L."/>
            <person name="Arachchi H.M."/>
            <person name="Berlin A."/>
            <person name="Chapman S.B."/>
            <person name="Gearin G."/>
            <person name="Goldberg J."/>
            <person name="Griggs A."/>
            <person name="Gujja S."/>
            <person name="Hansen M."/>
            <person name="Heiman D."/>
            <person name="Howarth C."/>
            <person name="Larimer J."/>
            <person name="Lui A."/>
            <person name="MacDonald P.J.P."/>
            <person name="McCowen C."/>
            <person name="Montmayeur A."/>
            <person name="Murphy C."/>
            <person name="Neiman D."/>
            <person name="Pearson M."/>
            <person name="Priest M."/>
            <person name="Roberts A."/>
            <person name="Saif S."/>
            <person name="Shea T."/>
            <person name="Sisk P."/>
            <person name="Stolte C."/>
            <person name="Sykes S."/>
            <person name="Wortman J."/>
            <person name="Nusbaum C."/>
            <person name="Birren B."/>
        </authorList>
    </citation>
    <scope>NUCLEOTIDE SEQUENCE [LARGE SCALE GENOMIC DNA]</scope>
    <source>
        <strain evidence="1 2">F0438</strain>
    </source>
</reference>
<dbReference type="eggNOG" id="ENOG5033YK7">
    <property type="taxonomic scope" value="Bacteria"/>
</dbReference>
<dbReference type="PATRIC" id="fig|883158.3.peg.1980"/>
<proteinExistence type="predicted"/>
<name>H1Q4Y7_9BACT</name>
<dbReference type="EMBL" id="AGWK01000058">
    <property type="protein sequence ID" value="EHO66046.1"/>
    <property type="molecule type" value="Genomic_DNA"/>
</dbReference>
<gene>
    <name evidence="1" type="ORF">HMPREF9140_01975</name>
</gene>
<dbReference type="HOGENOM" id="CLU_113201_0_0_10"/>
<evidence type="ECO:0000313" key="2">
    <source>
        <dbReference type="Proteomes" id="UP000016023"/>
    </source>
</evidence>
<dbReference type="RefSeq" id="WP_006953638.1">
    <property type="nucleotide sequence ID" value="NZ_JH594523.1"/>
</dbReference>
<evidence type="ECO:0000313" key="1">
    <source>
        <dbReference type="EMBL" id="EHO66046.1"/>
    </source>
</evidence>
<dbReference type="Proteomes" id="UP000016023">
    <property type="component" value="Unassembled WGS sequence"/>
</dbReference>
<keyword evidence="2" id="KW-1185">Reference proteome</keyword>
<sequence length="196" mass="22413">MKSKSNIRRILVLMLMSLFVIGARAQSKFHVDLDYHYYLGLYEYEKGGSYTRNEYKMGGHALTLATRYDVTPRISVGWGTGLAIYTEPTHTTMPLFATVRYKAFEKMPNIYAYADLGLGVRFKGTSLSKGPTGTIGMGYTKMLGKHFGVNFRMGYNLRHFRYIAYTISNEETGEIIYTKYNHNTRHSISFNLGLTF</sequence>
<organism evidence="1 2">
    <name type="scientific">Prevotella micans F0438</name>
    <dbReference type="NCBI Taxonomy" id="883158"/>
    <lineage>
        <taxon>Bacteria</taxon>
        <taxon>Pseudomonadati</taxon>
        <taxon>Bacteroidota</taxon>
        <taxon>Bacteroidia</taxon>
        <taxon>Bacteroidales</taxon>
        <taxon>Prevotellaceae</taxon>
        <taxon>Prevotella</taxon>
    </lineage>
</organism>
<protein>
    <recommendedName>
        <fullName evidence="3">Outer membrane protein beta-barrel domain-containing protein</fullName>
    </recommendedName>
</protein>
<comment type="caution">
    <text evidence="1">The sequence shown here is derived from an EMBL/GenBank/DDBJ whole genome shotgun (WGS) entry which is preliminary data.</text>
</comment>
<accession>H1Q4Y7</accession>